<name>A0A0G4FSS6_VITBC</name>
<accession>A0A0G4FSS6</accession>
<dbReference type="InParanoid" id="A0A0G4FSS6"/>
<dbReference type="SUPFAM" id="SSF51556">
    <property type="entry name" value="Metallo-dependent hydrolases"/>
    <property type="match status" value="1"/>
</dbReference>
<proteinExistence type="predicted"/>
<dbReference type="OrthoDB" id="272271at2759"/>
<dbReference type="InterPro" id="IPR032466">
    <property type="entry name" value="Metal_Hydrolase"/>
</dbReference>
<dbReference type="Proteomes" id="UP000041254">
    <property type="component" value="Unassembled WGS sequence"/>
</dbReference>
<sequence length="256" mass="28892">MSRLRQIFEKVEVIEEVVADAIEDRYRQGVVLLELKFWPTFFTGHGHSYEKVLGAIQRGVREGRRRCQNNIDAGLLCTVPMFTEDDFIGVTHFAIENKEAFVGETDCVELLREVGLKLTMELAGDQLPDNPAAVIESLRPSRIYGDIAIKDAAARQLMEEMEIALELRLDFPSDREVVTALWGPIPCSEDWCGPTPRFPVAVTTSHFPIHDEIDLPLLALRLAGAPPRASQIHQSPHQPRDCGRLRRGRALLVQRF</sequence>
<dbReference type="AlphaFoldDB" id="A0A0G4FSS6"/>
<dbReference type="PhylomeDB" id="A0A0G4FSS6"/>
<dbReference type="VEuPathDB" id="CryptoDB:Vbra_16034"/>
<dbReference type="Gene3D" id="3.20.20.140">
    <property type="entry name" value="Metal-dependent hydrolases"/>
    <property type="match status" value="1"/>
</dbReference>
<evidence type="ECO:0000313" key="2">
    <source>
        <dbReference type="Proteomes" id="UP000041254"/>
    </source>
</evidence>
<organism evidence="1 2">
    <name type="scientific">Vitrella brassicaformis (strain CCMP3155)</name>
    <dbReference type="NCBI Taxonomy" id="1169540"/>
    <lineage>
        <taxon>Eukaryota</taxon>
        <taxon>Sar</taxon>
        <taxon>Alveolata</taxon>
        <taxon>Colpodellida</taxon>
        <taxon>Vitrellaceae</taxon>
        <taxon>Vitrella</taxon>
    </lineage>
</organism>
<gene>
    <name evidence="1" type="ORF">Vbra_16034</name>
</gene>
<keyword evidence="2" id="KW-1185">Reference proteome</keyword>
<evidence type="ECO:0000313" key="1">
    <source>
        <dbReference type="EMBL" id="CEM17496.1"/>
    </source>
</evidence>
<reference evidence="1 2" key="1">
    <citation type="submission" date="2014-11" db="EMBL/GenBank/DDBJ databases">
        <authorList>
            <person name="Zhu J."/>
            <person name="Qi W."/>
            <person name="Song R."/>
        </authorList>
    </citation>
    <scope>NUCLEOTIDE SEQUENCE [LARGE SCALE GENOMIC DNA]</scope>
</reference>
<dbReference type="EMBL" id="CDMY01000489">
    <property type="protein sequence ID" value="CEM17496.1"/>
    <property type="molecule type" value="Genomic_DNA"/>
</dbReference>
<protein>
    <submittedName>
        <fullName evidence="1">Uncharacterized protein</fullName>
    </submittedName>
</protein>